<feature type="non-terminal residue" evidence="1">
    <location>
        <position position="1"/>
    </location>
</feature>
<gene>
    <name evidence="1" type="ORF">AVDCRST_MAG75-737</name>
</gene>
<organism evidence="1">
    <name type="scientific">uncultured Propionibacteriaceae bacterium</name>
    <dbReference type="NCBI Taxonomy" id="257457"/>
    <lineage>
        <taxon>Bacteria</taxon>
        <taxon>Bacillati</taxon>
        <taxon>Actinomycetota</taxon>
        <taxon>Actinomycetes</taxon>
        <taxon>Propionibacteriales</taxon>
        <taxon>Propionibacteriaceae</taxon>
        <taxon>environmental samples</taxon>
    </lineage>
</organism>
<accession>A0A6J4N5X5</accession>
<sequence length="108" mass="11805">RPVEQRDHHWTGDIFAAFVDVRRGWRLDVLPRQGEADLAVLQLDLRLTAAIVIARIRPLVGAGQRCGEVISATVVMPAGVRRGNAGSNAHQRGRRQHGCESTALMTCA</sequence>
<reference evidence="1" key="1">
    <citation type="submission" date="2020-02" db="EMBL/GenBank/DDBJ databases">
        <authorList>
            <person name="Meier V. D."/>
        </authorList>
    </citation>
    <scope>NUCLEOTIDE SEQUENCE</scope>
    <source>
        <strain evidence="1">AVDCRST_MAG75</strain>
    </source>
</reference>
<dbReference type="EMBL" id="CADCUO010000046">
    <property type="protein sequence ID" value="CAA9378355.1"/>
    <property type="molecule type" value="Genomic_DNA"/>
</dbReference>
<evidence type="ECO:0000313" key="1">
    <source>
        <dbReference type="EMBL" id="CAA9378355.1"/>
    </source>
</evidence>
<proteinExistence type="predicted"/>
<name>A0A6J4N5X5_9ACTN</name>
<protein>
    <submittedName>
        <fullName evidence="1">Uncharacterized protein</fullName>
    </submittedName>
</protein>
<dbReference type="AlphaFoldDB" id="A0A6J4N5X5"/>